<name>A0A2P5D502_PARAD</name>
<dbReference type="AlphaFoldDB" id="A0A2P5D502"/>
<dbReference type="EMBL" id="JXTB01000063">
    <property type="protein sequence ID" value="PON68391.1"/>
    <property type="molecule type" value="Genomic_DNA"/>
</dbReference>
<accession>A0A2P5D502</accession>
<sequence>MWKDVKKEDIELILNRMEVKFDYPWSDAFFMNSIEQSMMAYLHDWCNMMQNHFTKMRSKRDIAFLKVNPYKNVPFDHWNILCDRFDSQELEGNPETEELISLIDYFKSCHLKPFGWQNEYTQEKYVEMVMSRAEVLTQTQSRAQSEFGDSASSTESVVGLEQVEEFQIMSKALGIRSRTQKGLGALSRLKSIGR</sequence>
<gene>
    <name evidence="1" type="ORF">PanWU01x14_095430</name>
</gene>
<evidence type="ECO:0000313" key="1">
    <source>
        <dbReference type="EMBL" id="PON68391.1"/>
    </source>
</evidence>
<organism evidence="1 2">
    <name type="scientific">Parasponia andersonii</name>
    <name type="common">Sponia andersonii</name>
    <dbReference type="NCBI Taxonomy" id="3476"/>
    <lineage>
        <taxon>Eukaryota</taxon>
        <taxon>Viridiplantae</taxon>
        <taxon>Streptophyta</taxon>
        <taxon>Embryophyta</taxon>
        <taxon>Tracheophyta</taxon>
        <taxon>Spermatophyta</taxon>
        <taxon>Magnoliopsida</taxon>
        <taxon>eudicotyledons</taxon>
        <taxon>Gunneridae</taxon>
        <taxon>Pentapetalae</taxon>
        <taxon>rosids</taxon>
        <taxon>fabids</taxon>
        <taxon>Rosales</taxon>
        <taxon>Cannabaceae</taxon>
        <taxon>Parasponia</taxon>
    </lineage>
</organism>
<protein>
    <submittedName>
        <fullName evidence="1">Uncharacterized protein</fullName>
    </submittedName>
</protein>
<reference evidence="2" key="1">
    <citation type="submission" date="2016-06" db="EMBL/GenBank/DDBJ databases">
        <title>Parallel loss of symbiosis genes in relatives of nitrogen-fixing non-legume Parasponia.</title>
        <authorList>
            <person name="Van Velzen R."/>
            <person name="Holmer R."/>
            <person name="Bu F."/>
            <person name="Rutten L."/>
            <person name="Van Zeijl A."/>
            <person name="Liu W."/>
            <person name="Santuari L."/>
            <person name="Cao Q."/>
            <person name="Sharma T."/>
            <person name="Shen D."/>
            <person name="Roswanjaya Y."/>
            <person name="Wardhani T."/>
            <person name="Kalhor M.S."/>
            <person name="Jansen J."/>
            <person name="Van den Hoogen J."/>
            <person name="Gungor B."/>
            <person name="Hartog M."/>
            <person name="Hontelez J."/>
            <person name="Verver J."/>
            <person name="Yang W.-C."/>
            <person name="Schijlen E."/>
            <person name="Repin R."/>
            <person name="Schilthuizen M."/>
            <person name="Schranz E."/>
            <person name="Heidstra R."/>
            <person name="Miyata K."/>
            <person name="Fedorova E."/>
            <person name="Kohlen W."/>
            <person name="Bisseling T."/>
            <person name="Smit S."/>
            <person name="Geurts R."/>
        </authorList>
    </citation>
    <scope>NUCLEOTIDE SEQUENCE [LARGE SCALE GENOMIC DNA]</scope>
    <source>
        <strain evidence="2">cv. WU1-14</strain>
    </source>
</reference>
<comment type="caution">
    <text evidence="1">The sequence shown here is derived from an EMBL/GenBank/DDBJ whole genome shotgun (WGS) entry which is preliminary data.</text>
</comment>
<dbReference type="Proteomes" id="UP000237105">
    <property type="component" value="Unassembled WGS sequence"/>
</dbReference>
<keyword evidence="2" id="KW-1185">Reference proteome</keyword>
<proteinExistence type="predicted"/>
<evidence type="ECO:0000313" key="2">
    <source>
        <dbReference type="Proteomes" id="UP000237105"/>
    </source>
</evidence>
<dbReference type="OrthoDB" id="10485843at2759"/>